<name>A0A6B9CUM0_9VIRU</name>
<accession>A0A6B9CUM0</accession>
<keyword evidence="3" id="KW-1185">Reference proteome</keyword>
<feature type="region of interest" description="Disordered" evidence="1">
    <location>
        <begin position="411"/>
        <end position="472"/>
    </location>
</feature>
<organism evidence="2 3">
    <name type="scientific">Karukera tick virus</name>
    <dbReference type="NCBI Taxonomy" id="2678334"/>
    <lineage>
        <taxon>Viruses</taxon>
        <taxon>Riboviria</taxon>
        <taxon>Orthornavirae</taxon>
        <taxon>Negarnaviricota</taxon>
        <taxon>Haploviricotina</taxon>
        <taxon>Monjiviricetes</taxon>
        <taxon>Jingchuvirales</taxon>
        <taxon>Chuviridae</taxon>
        <taxon>Mivirus</taxon>
        <taxon>Mivirus karukeraense</taxon>
    </lineage>
</organism>
<dbReference type="GeneID" id="80536672"/>
<dbReference type="GO" id="GO:0019013">
    <property type="term" value="C:viral nucleocapsid"/>
    <property type="evidence" value="ECO:0007669"/>
    <property type="project" value="UniProtKB-KW"/>
</dbReference>
<evidence type="ECO:0000313" key="3">
    <source>
        <dbReference type="Proteomes" id="UP000683209"/>
    </source>
</evidence>
<protein>
    <submittedName>
        <fullName evidence="2">Nucleoprotein</fullName>
    </submittedName>
</protein>
<dbReference type="KEGG" id="vg:80536672"/>
<reference evidence="2" key="1">
    <citation type="journal article" date="2020" name="Viruses">
        <title>RNA Viruses of Amblyomma variegatum and Rhipicephalus microplus and Cattle Susceptibility in the French Antilles.</title>
        <authorList>
            <person name="Gondard M."/>
            <person name="Temmam S."/>
            <person name="Devillers E."/>
            <person name="Pinarello V."/>
            <person name="Bigot T."/>
            <person name="Chretien D."/>
            <person name="Aprelon R."/>
            <person name="Vayssier-Taussat M."/>
            <person name="Albina E."/>
            <person name="Eloit M."/>
            <person name="Moutailler S."/>
        </authorList>
    </citation>
    <scope>NUCLEOTIDE SEQUENCE</scope>
    <source>
        <strain evidence="2">GM</strain>
    </source>
</reference>
<keyword evidence="2" id="KW-0543">Viral nucleoprotein</keyword>
<dbReference type="Proteomes" id="UP000683209">
    <property type="component" value="Segment"/>
</dbReference>
<proteinExistence type="predicted"/>
<keyword evidence="2" id="KW-0946">Virion</keyword>
<dbReference type="RefSeq" id="YP_010798465.1">
    <property type="nucleotide sequence ID" value="NC_076466.1"/>
</dbReference>
<dbReference type="EMBL" id="MN599998">
    <property type="protein sequence ID" value="QGW51124.1"/>
    <property type="molecule type" value="Viral_cRNA"/>
</dbReference>
<evidence type="ECO:0000256" key="1">
    <source>
        <dbReference type="SAM" id="MobiDB-lite"/>
    </source>
</evidence>
<feature type="compositionally biased region" description="Acidic residues" evidence="1">
    <location>
        <begin position="430"/>
        <end position="447"/>
    </location>
</feature>
<sequence length="472" mass="51808">MANNADRVGAAQALVRTRWDTNQNIARALEQRTYLGALYGTSRYIPDGMVGMQIHLLLARGAALLYNADDIDTLTYVLAVANSVVPGLQHLEPAAADARVLACLTQFLKTEITRRGFIEVTEQQWAAWTAGAEEGRPAGPLANVAWIPRARNQVRNMEVPRAATPDEMNRVFGCLLSAGRQVLVDEGPGTMFAAAFLGFAKKGDITTRKLESIIAQMHEEVGYTMSLSTEVVRAMWHHVGVYVPYELLPQMFRAWEEATETISLRMRVTLQQAAWTGLTQYSTILRMVEDHPDFPWARVAGLLASDWSAFMKAVDTVGNDPYYGFKANVGDAAATKFLNLGYVAKEMMRKLGGREAGAITQYRGWISTPRCQATLDEIIRDWVPGGDTGAVAPDHAAVALLRQKIRVSRGEQLDVPAGIPEPGEPAPHEGDEEGDGNLEGEERDADEGDRGAHAGRAGRGGDDRQLRQRPRR</sequence>
<evidence type="ECO:0000313" key="2">
    <source>
        <dbReference type="EMBL" id="QGW51124.1"/>
    </source>
</evidence>